<dbReference type="InterPro" id="IPR050327">
    <property type="entry name" value="Proton-linked_MCT"/>
</dbReference>
<dbReference type="GeneID" id="83213153"/>
<sequence length="354" mass="38211">MTALSWIGSLWSALSNITGPMYVWINSKMDDRYTIAVGGFMCVLGLMLASITNEVYQLYLTQGVIFGLGASLLWYPCMRRPMEWFKKKRGMAVGITLSGIGIGGLILSNIASAAIASVGYQWTLRIFGFIELVLCGIAGISSKQLPPRPKSAPIVDVAVFKNRWFLVLFAVHFIVAFAFFIPTNYIPLYAEYIGLDTITGTNLNGLMSGCLSVGQLFFGNLGDYIGLFNMSVICGFLCVVFHLALWLPASSAPLLWAFAALQGVTQGAFNAMIVAVIVDCAGDKEADSGTGWAFFGWIVGALLGPPLASAIMNHSEVPDYPAAIGFAAALFFVATCLMLVLRVKFGGWKLLKIV</sequence>
<evidence type="ECO:0000256" key="2">
    <source>
        <dbReference type="ARBA" id="ARBA00006727"/>
    </source>
</evidence>
<dbReference type="Pfam" id="PF07690">
    <property type="entry name" value="MFS_1"/>
    <property type="match status" value="2"/>
</dbReference>
<dbReference type="InterPro" id="IPR020846">
    <property type="entry name" value="MFS_dom"/>
</dbReference>
<dbReference type="Gene3D" id="1.20.1250.20">
    <property type="entry name" value="MFS general substrate transporter like domains"/>
    <property type="match status" value="2"/>
</dbReference>
<accession>A0AAD7V2Z9</accession>
<keyword evidence="3" id="KW-1133">Transmembrane helix</keyword>
<reference evidence="5 6" key="1">
    <citation type="submission" date="2023-03" db="EMBL/GenBank/DDBJ databases">
        <title>Genome sequence of Lichtheimia ornata CBS 291.66.</title>
        <authorList>
            <person name="Mohabir J.T."/>
            <person name="Shea T.P."/>
            <person name="Kurbessoian T."/>
            <person name="Berby B."/>
            <person name="Fontaine J."/>
            <person name="Livny J."/>
            <person name="Gnirke A."/>
            <person name="Stajich J.E."/>
            <person name="Cuomo C.A."/>
        </authorList>
    </citation>
    <scope>NUCLEOTIDE SEQUENCE [LARGE SCALE GENOMIC DNA]</scope>
    <source>
        <strain evidence="5">CBS 291.66</strain>
    </source>
</reference>
<gene>
    <name evidence="5" type="ORF">O0I10_005741</name>
</gene>
<organism evidence="5 6">
    <name type="scientific">Lichtheimia ornata</name>
    <dbReference type="NCBI Taxonomy" id="688661"/>
    <lineage>
        <taxon>Eukaryota</taxon>
        <taxon>Fungi</taxon>
        <taxon>Fungi incertae sedis</taxon>
        <taxon>Mucoromycota</taxon>
        <taxon>Mucoromycotina</taxon>
        <taxon>Mucoromycetes</taxon>
        <taxon>Mucorales</taxon>
        <taxon>Lichtheimiaceae</taxon>
        <taxon>Lichtheimia</taxon>
    </lineage>
</organism>
<feature type="transmembrane region" description="Helical" evidence="3">
    <location>
        <begin position="90"/>
        <end position="116"/>
    </location>
</feature>
<dbReference type="PANTHER" id="PTHR11360">
    <property type="entry name" value="MONOCARBOXYLATE TRANSPORTER"/>
    <property type="match status" value="1"/>
</dbReference>
<evidence type="ECO:0000256" key="3">
    <source>
        <dbReference type="SAM" id="Phobius"/>
    </source>
</evidence>
<dbReference type="RefSeq" id="XP_058343302.1">
    <property type="nucleotide sequence ID" value="XM_058485779.1"/>
</dbReference>
<keyword evidence="3" id="KW-0812">Transmembrane</keyword>
<comment type="caution">
    <text evidence="5">The sequence shown here is derived from an EMBL/GenBank/DDBJ whole genome shotgun (WGS) entry which is preliminary data.</text>
</comment>
<feature type="domain" description="Major facilitator superfamily (MFS) profile" evidence="4">
    <location>
        <begin position="164"/>
        <end position="354"/>
    </location>
</feature>
<dbReference type="AlphaFoldDB" id="A0AAD7V2Z9"/>
<dbReference type="PROSITE" id="PS50850">
    <property type="entry name" value="MFS"/>
    <property type="match status" value="1"/>
</dbReference>
<feature type="transmembrane region" description="Helical" evidence="3">
    <location>
        <begin position="6"/>
        <end position="25"/>
    </location>
</feature>
<dbReference type="GO" id="GO:0022857">
    <property type="term" value="F:transmembrane transporter activity"/>
    <property type="evidence" value="ECO:0007669"/>
    <property type="project" value="InterPro"/>
</dbReference>
<protein>
    <recommendedName>
        <fullName evidence="4">Major facilitator superfamily (MFS) profile domain-containing protein</fullName>
    </recommendedName>
</protein>
<dbReference type="EMBL" id="JARTCD010000024">
    <property type="protein sequence ID" value="KAJ8658389.1"/>
    <property type="molecule type" value="Genomic_DNA"/>
</dbReference>
<feature type="transmembrane region" description="Helical" evidence="3">
    <location>
        <begin position="254"/>
        <end position="278"/>
    </location>
</feature>
<feature type="transmembrane region" description="Helical" evidence="3">
    <location>
        <begin position="320"/>
        <end position="341"/>
    </location>
</feature>
<evidence type="ECO:0000256" key="1">
    <source>
        <dbReference type="ARBA" id="ARBA00004141"/>
    </source>
</evidence>
<feature type="transmembrane region" description="Helical" evidence="3">
    <location>
        <begin position="201"/>
        <end position="218"/>
    </location>
</feature>
<keyword evidence="3" id="KW-0472">Membrane</keyword>
<feature type="transmembrane region" description="Helical" evidence="3">
    <location>
        <begin position="290"/>
        <end position="308"/>
    </location>
</feature>
<feature type="transmembrane region" description="Helical" evidence="3">
    <location>
        <begin position="122"/>
        <end position="142"/>
    </location>
</feature>
<feature type="transmembrane region" description="Helical" evidence="3">
    <location>
        <begin position="32"/>
        <end position="52"/>
    </location>
</feature>
<dbReference type="InterPro" id="IPR011701">
    <property type="entry name" value="MFS"/>
</dbReference>
<proteinExistence type="inferred from homology"/>
<evidence type="ECO:0000313" key="6">
    <source>
        <dbReference type="Proteomes" id="UP001234581"/>
    </source>
</evidence>
<keyword evidence="6" id="KW-1185">Reference proteome</keyword>
<dbReference type="GO" id="GO:0016020">
    <property type="term" value="C:membrane"/>
    <property type="evidence" value="ECO:0007669"/>
    <property type="project" value="UniProtKB-SubCell"/>
</dbReference>
<comment type="subcellular location">
    <subcellularLocation>
        <location evidence="1">Membrane</location>
        <topology evidence="1">Multi-pass membrane protein</topology>
    </subcellularLocation>
</comment>
<feature type="transmembrane region" description="Helical" evidence="3">
    <location>
        <begin position="58"/>
        <end position="78"/>
    </location>
</feature>
<dbReference type="Proteomes" id="UP001234581">
    <property type="component" value="Unassembled WGS sequence"/>
</dbReference>
<dbReference type="InterPro" id="IPR036259">
    <property type="entry name" value="MFS_trans_sf"/>
</dbReference>
<feature type="transmembrane region" description="Helical" evidence="3">
    <location>
        <begin position="225"/>
        <end position="248"/>
    </location>
</feature>
<evidence type="ECO:0000259" key="4">
    <source>
        <dbReference type="PROSITE" id="PS50850"/>
    </source>
</evidence>
<dbReference type="SUPFAM" id="SSF103473">
    <property type="entry name" value="MFS general substrate transporter"/>
    <property type="match status" value="1"/>
</dbReference>
<dbReference type="PANTHER" id="PTHR11360:SF284">
    <property type="entry name" value="EG:103B4.3 PROTEIN-RELATED"/>
    <property type="match status" value="1"/>
</dbReference>
<comment type="similarity">
    <text evidence="2">Belongs to the major facilitator superfamily. Monocarboxylate porter (TC 2.A.1.13) family.</text>
</comment>
<name>A0AAD7V2Z9_9FUNG</name>
<feature type="transmembrane region" description="Helical" evidence="3">
    <location>
        <begin position="163"/>
        <end position="181"/>
    </location>
</feature>
<evidence type="ECO:0000313" key="5">
    <source>
        <dbReference type="EMBL" id="KAJ8658389.1"/>
    </source>
</evidence>